<dbReference type="EMBL" id="LR797181">
    <property type="protein sequence ID" value="CAB4192809.1"/>
    <property type="molecule type" value="Genomic_DNA"/>
</dbReference>
<proteinExistence type="predicted"/>
<evidence type="ECO:0000313" key="1">
    <source>
        <dbReference type="EMBL" id="CAB4192809.1"/>
    </source>
</evidence>
<organism evidence="1">
    <name type="scientific">uncultured Caudovirales phage</name>
    <dbReference type="NCBI Taxonomy" id="2100421"/>
    <lineage>
        <taxon>Viruses</taxon>
        <taxon>Duplodnaviria</taxon>
        <taxon>Heunggongvirae</taxon>
        <taxon>Uroviricota</taxon>
        <taxon>Caudoviricetes</taxon>
        <taxon>Peduoviridae</taxon>
        <taxon>Maltschvirus</taxon>
        <taxon>Maltschvirus maltsch</taxon>
    </lineage>
</organism>
<reference evidence="1" key="1">
    <citation type="submission" date="2020-05" db="EMBL/GenBank/DDBJ databases">
        <authorList>
            <person name="Chiriac C."/>
            <person name="Salcher M."/>
            <person name="Ghai R."/>
            <person name="Kavagutti S V."/>
        </authorList>
    </citation>
    <scope>NUCLEOTIDE SEQUENCE</scope>
</reference>
<accession>A0A6J5R7G8</accession>
<name>A0A6J5R7G8_9CAUD</name>
<protein>
    <submittedName>
        <fullName evidence="1">Uncharacterized protein</fullName>
    </submittedName>
</protein>
<sequence length="54" mass="5840">MSDNDESQHPPHSSAGFSVLTARVAAMELLYDALEGRVANMEQYLEPPVPPKAA</sequence>
<gene>
    <name evidence="1" type="ORF">UFOVP1244_94</name>
</gene>